<dbReference type="AlphaFoldDB" id="A0A1M6EIM3"/>
<protein>
    <submittedName>
        <fullName evidence="2">Uncharacterized protein</fullName>
    </submittedName>
</protein>
<reference evidence="2 3" key="1">
    <citation type="submission" date="2016-11" db="EMBL/GenBank/DDBJ databases">
        <authorList>
            <person name="Jaros S."/>
            <person name="Januszkiewicz K."/>
            <person name="Wedrychowicz H."/>
        </authorList>
    </citation>
    <scope>NUCLEOTIDE SEQUENCE [LARGE SCALE GENOMIC DNA]</scope>
    <source>
        <strain evidence="2 3">DSM 21864</strain>
    </source>
</reference>
<dbReference type="Proteomes" id="UP000184080">
    <property type="component" value="Unassembled WGS sequence"/>
</dbReference>
<evidence type="ECO:0000256" key="1">
    <source>
        <dbReference type="SAM" id="Phobius"/>
    </source>
</evidence>
<accession>A0A1M6EIM3</accession>
<gene>
    <name evidence="2" type="ORF">SAMN05444401_1585</name>
</gene>
<keyword evidence="1" id="KW-0812">Transmembrane</keyword>
<dbReference type="STRING" id="1121298.SAMN05444401_1585"/>
<feature type="transmembrane region" description="Helical" evidence="1">
    <location>
        <begin position="37"/>
        <end position="53"/>
    </location>
</feature>
<dbReference type="RefSeq" id="WP_073005310.1">
    <property type="nucleotide sequence ID" value="NZ_FQZO01000002.1"/>
</dbReference>
<keyword evidence="3" id="KW-1185">Reference proteome</keyword>
<organism evidence="2 3">
    <name type="scientific">Clostridium amylolyticum</name>
    <dbReference type="NCBI Taxonomy" id="1121298"/>
    <lineage>
        <taxon>Bacteria</taxon>
        <taxon>Bacillati</taxon>
        <taxon>Bacillota</taxon>
        <taxon>Clostridia</taxon>
        <taxon>Eubacteriales</taxon>
        <taxon>Clostridiaceae</taxon>
        <taxon>Clostridium</taxon>
    </lineage>
</organism>
<dbReference type="EMBL" id="FQZO01000002">
    <property type="protein sequence ID" value="SHI85283.1"/>
    <property type="molecule type" value="Genomic_DNA"/>
</dbReference>
<sequence>MDSKKKVQDEEFTLIAKGICFGSATGIAIGALFSHPALGMTMGAVMGILVAEGKRMIGYMKKKSEII</sequence>
<keyword evidence="1" id="KW-0472">Membrane</keyword>
<name>A0A1M6EIM3_9CLOT</name>
<dbReference type="OrthoDB" id="9796361at2"/>
<evidence type="ECO:0000313" key="2">
    <source>
        <dbReference type="EMBL" id="SHI85283.1"/>
    </source>
</evidence>
<keyword evidence="1" id="KW-1133">Transmembrane helix</keyword>
<feature type="transmembrane region" description="Helical" evidence="1">
    <location>
        <begin position="12"/>
        <end position="31"/>
    </location>
</feature>
<proteinExistence type="predicted"/>
<evidence type="ECO:0000313" key="3">
    <source>
        <dbReference type="Proteomes" id="UP000184080"/>
    </source>
</evidence>